<evidence type="ECO:0000313" key="5">
    <source>
        <dbReference type="EMBL" id="RAL19923.1"/>
    </source>
</evidence>
<evidence type="ECO:0000256" key="1">
    <source>
        <dbReference type="ARBA" id="ARBA00023015"/>
    </source>
</evidence>
<dbReference type="PROSITE" id="PS50937">
    <property type="entry name" value="HTH_MERR_2"/>
    <property type="match status" value="1"/>
</dbReference>
<dbReference type="GO" id="GO:0003700">
    <property type="term" value="F:DNA-binding transcription factor activity"/>
    <property type="evidence" value="ECO:0007669"/>
    <property type="project" value="InterPro"/>
</dbReference>
<dbReference type="AlphaFoldDB" id="A0A328C0L4"/>
<evidence type="ECO:0000313" key="6">
    <source>
        <dbReference type="Proteomes" id="UP000248689"/>
    </source>
</evidence>
<gene>
    <name evidence="5" type="ORF">C5N92_00690</name>
</gene>
<keyword evidence="3" id="KW-0804">Transcription</keyword>
<organism evidence="5 6">
    <name type="scientific">Glaesserella australis</name>
    <dbReference type="NCBI Taxonomy" id="2094024"/>
    <lineage>
        <taxon>Bacteria</taxon>
        <taxon>Pseudomonadati</taxon>
        <taxon>Pseudomonadota</taxon>
        <taxon>Gammaproteobacteria</taxon>
        <taxon>Pasteurellales</taxon>
        <taxon>Pasteurellaceae</taxon>
        <taxon>Glaesserella</taxon>
    </lineage>
</organism>
<keyword evidence="2" id="KW-0238">DNA-binding</keyword>
<dbReference type="RefSeq" id="WP_111748964.1">
    <property type="nucleotide sequence ID" value="NZ_PTPX01000001.1"/>
</dbReference>
<evidence type="ECO:0000256" key="2">
    <source>
        <dbReference type="ARBA" id="ARBA00023125"/>
    </source>
</evidence>
<dbReference type="EMBL" id="PTPX01000001">
    <property type="protein sequence ID" value="RAL19923.1"/>
    <property type="molecule type" value="Genomic_DNA"/>
</dbReference>
<dbReference type="InterPro" id="IPR009061">
    <property type="entry name" value="DNA-bd_dom_put_sf"/>
</dbReference>
<dbReference type="Pfam" id="PF09278">
    <property type="entry name" value="MerR-DNA-bind"/>
    <property type="match status" value="1"/>
</dbReference>
<reference evidence="6" key="1">
    <citation type="submission" date="2018-02" db="EMBL/GenBank/DDBJ databases">
        <title>Glaesserella australis sp. nov., isolated from the lungs of pigs.</title>
        <authorList>
            <person name="Turni C."/>
            <person name="Christensen H."/>
        </authorList>
    </citation>
    <scope>NUCLEOTIDE SEQUENCE [LARGE SCALE GENOMIC DNA]</scope>
    <source>
        <strain evidence="6">HS4635</strain>
    </source>
</reference>
<dbReference type="GO" id="GO:0003677">
    <property type="term" value="F:DNA binding"/>
    <property type="evidence" value="ECO:0007669"/>
    <property type="project" value="UniProtKB-KW"/>
</dbReference>
<dbReference type="PANTHER" id="PTHR30204">
    <property type="entry name" value="REDOX-CYCLING DRUG-SENSING TRANSCRIPTIONAL ACTIVATOR SOXR"/>
    <property type="match status" value="1"/>
</dbReference>
<dbReference type="InterPro" id="IPR000551">
    <property type="entry name" value="MerR-type_HTH_dom"/>
</dbReference>
<dbReference type="Proteomes" id="UP000248689">
    <property type="component" value="Unassembled WGS sequence"/>
</dbReference>
<dbReference type="PRINTS" id="PR00040">
    <property type="entry name" value="HTHMERR"/>
</dbReference>
<comment type="caution">
    <text evidence="5">The sequence shown here is derived from an EMBL/GenBank/DDBJ whole genome shotgun (WGS) entry which is preliminary data.</text>
</comment>
<feature type="domain" description="HTH merR-type" evidence="4">
    <location>
        <begin position="1"/>
        <end position="73"/>
    </location>
</feature>
<keyword evidence="6" id="KW-1185">Reference proteome</keyword>
<name>A0A328C0L4_9PAST</name>
<evidence type="ECO:0000259" key="4">
    <source>
        <dbReference type="PROSITE" id="PS50937"/>
    </source>
</evidence>
<keyword evidence="1" id="KW-0805">Transcription regulation</keyword>
<dbReference type="InterPro" id="IPR015358">
    <property type="entry name" value="Tscrpt_reg_MerR_DNA-bd"/>
</dbReference>
<evidence type="ECO:0000256" key="3">
    <source>
        <dbReference type="ARBA" id="ARBA00023163"/>
    </source>
</evidence>
<dbReference type="PANTHER" id="PTHR30204:SF94">
    <property type="entry name" value="HEAVY METAL-DEPENDENT TRANSCRIPTIONAL REGULATOR HI_0293-RELATED"/>
    <property type="match status" value="1"/>
</dbReference>
<dbReference type="SUPFAM" id="SSF46955">
    <property type="entry name" value="Putative DNA-binding domain"/>
    <property type="match status" value="1"/>
</dbReference>
<proteinExistence type="predicted"/>
<dbReference type="SMART" id="SM00422">
    <property type="entry name" value="HTH_MERR"/>
    <property type="match status" value="1"/>
</dbReference>
<accession>A0A328C0L4</accession>
<dbReference type="Gene3D" id="1.10.1660.10">
    <property type="match status" value="1"/>
</dbReference>
<dbReference type="InterPro" id="IPR047057">
    <property type="entry name" value="MerR_fam"/>
</dbReference>
<protein>
    <submittedName>
        <fullName evidence="5">MerR family transcriptional regulator</fullName>
    </submittedName>
</protein>
<sequence length="132" mass="15275">MSTFFKISELSKASGVNLETIRHYEKIGLITPAQRQANGYRLFGEHQLTQLRFVKTCRAIGFSLDEIRQLCRLQDNPNNRCQMADDLAQKHLTHITQQIEQLQQVQQFLEQFVGCKEDDVEHCRVIQGIKGD</sequence>
<dbReference type="Pfam" id="PF00376">
    <property type="entry name" value="MerR"/>
    <property type="match status" value="1"/>
</dbReference>
<dbReference type="PROSITE" id="PS00552">
    <property type="entry name" value="HTH_MERR_1"/>
    <property type="match status" value="1"/>
</dbReference>
<dbReference type="OrthoDB" id="9808480at2"/>